<dbReference type="GO" id="GO:0005840">
    <property type="term" value="C:ribosome"/>
    <property type="evidence" value="ECO:0007669"/>
    <property type="project" value="UniProtKB-KW"/>
</dbReference>
<keyword evidence="3" id="KW-1185">Reference proteome</keyword>
<protein>
    <submittedName>
        <fullName evidence="2">Ribosomal protein S18 acetylase RimI-like enzyme</fullName>
    </submittedName>
</protein>
<evidence type="ECO:0000259" key="1">
    <source>
        <dbReference type="PROSITE" id="PS51186"/>
    </source>
</evidence>
<feature type="domain" description="N-acetyltransferase" evidence="1">
    <location>
        <begin position="7"/>
        <end position="173"/>
    </location>
</feature>
<dbReference type="SUPFAM" id="SSF55729">
    <property type="entry name" value="Acyl-CoA N-acyltransferases (Nat)"/>
    <property type="match status" value="1"/>
</dbReference>
<accession>A0A839DVA7</accession>
<organism evidence="2 3">
    <name type="scientific">Halosaccharopolyspora lacisalsi</name>
    <dbReference type="NCBI Taxonomy" id="1000566"/>
    <lineage>
        <taxon>Bacteria</taxon>
        <taxon>Bacillati</taxon>
        <taxon>Actinomycetota</taxon>
        <taxon>Actinomycetes</taxon>
        <taxon>Pseudonocardiales</taxon>
        <taxon>Pseudonocardiaceae</taxon>
        <taxon>Halosaccharopolyspora</taxon>
    </lineage>
</organism>
<comment type="caution">
    <text evidence="2">The sequence shown here is derived from an EMBL/GenBank/DDBJ whole genome shotgun (WGS) entry which is preliminary data.</text>
</comment>
<dbReference type="InterPro" id="IPR000182">
    <property type="entry name" value="GNAT_dom"/>
</dbReference>
<dbReference type="AlphaFoldDB" id="A0A839DVA7"/>
<dbReference type="Gene3D" id="3.40.630.30">
    <property type="match status" value="1"/>
</dbReference>
<proteinExistence type="predicted"/>
<keyword evidence="2" id="KW-0689">Ribosomal protein</keyword>
<dbReference type="InterPro" id="IPR016181">
    <property type="entry name" value="Acyl_CoA_acyltransferase"/>
</dbReference>
<name>A0A839DVA7_9PSEU</name>
<dbReference type="Pfam" id="PF13508">
    <property type="entry name" value="Acetyltransf_7"/>
    <property type="match status" value="1"/>
</dbReference>
<evidence type="ECO:0000313" key="3">
    <source>
        <dbReference type="Proteomes" id="UP000569329"/>
    </source>
</evidence>
<sequence>MTEDVDVDIAPFDLQDRLDEVRALARTAMTDAGQPGGILVAKYLDEVTELDGLLALGAHRGQRLVGMLVGWPTASREWWPHHVRPALTATHNEHWLDDAFELAELHVHPDVQRHGLASALLDEVRLRIDQPRIVLGTNALNNQRARQFYRGQGFRTLTGPFEWLGLDMRIFVLGLEFSGSSRG</sequence>
<reference evidence="2 3" key="1">
    <citation type="submission" date="2020-07" db="EMBL/GenBank/DDBJ databases">
        <title>Sequencing the genomes of 1000 actinobacteria strains.</title>
        <authorList>
            <person name="Klenk H.-P."/>
        </authorList>
    </citation>
    <scope>NUCLEOTIDE SEQUENCE [LARGE SCALE GENOMIC DNA]</scope>
    <source>
        <strain evidence="2 3">DSM 45975</strain>
    </source>
</reference>
<evidence type="ECO:0000313" key="2">
    <source>
        <dbReference type="EMBL" id="MBA8825424.1"/>
    </source>
</evidence>
<keyword evidence="2" id="KW-0687">Ribonucleoprotein</keyword>
<gene>
    <name evidence="2" type="ORF">FHX42_002775</name>
</gene>
<dbReference type="EMBL" id="JACGWZ010000003">
    <property type="protein sequence ID" value="MBA8825424.1"/>
    <property type="molecule type" value="Genomic_DNA"/>
</dbReference>
<dbReference type="GO" id="GO:0016747">
    <property type="term" value="F:acyltransferase activity, transferring groups other than amino-acyl groups"/>
    <property type="evidence" value="ECO:0007669"/>
    <property type="project" value="InterPro"/>
</dbReference>
<dbReference type="PROSITE" id="PS51186">
    <property type="entry name" value="GNAT"/>
    <property type="match status" value="1"/>
</dbReference>
<dbReference type="CDD" id="cd04301">
    <property type="entry name" value="NAT_SF"/>
    <property type="match status" value="1"/>
</dbReference>
<dbReference type="Proteomes" id="UP000569329">
    <property type="component" value="Unassembled WGS sequence"/>
</dbReference>